<evidence type="ECO:0000256" key="3">
    <source>
        <dbReference type="ARBA" id="ARBA00023163"/>
    </source>
</evidence>
<feature type="compositionally biased region" description="Gly residues" evidence="4">
    <location>
        <begin position="381"/>
        <end position="398"/>
    </location>
</feature>
<feature type="compositionally biased region" description="Low complexity" evidence="4">
    <location>
        <begin position="399"/>
        <end position="409"/>
    </location>
</feature>
<dbReference type="SMART" id="SM00342">
    <property type="entry name" value="HTH_ARAC"/>
    <property type="match status" value="1"/>
</dbReference>
<feature type="domain" description="HTH araC/xylS-type" evidence="5">
    <location>
        <begin position="269"/>
        <end position="367"/>
    </location>
</feature>
<dbReference type="HOGENOM" id="CLU_000445_59_0_4"/>
<dbReference type="InterPro" id="IPR009057">
    <property type="entry name" value="Homeodomain-like_sf"/>
</dbReference>
<accession>A0A0E1WEM6</accession>
<dbReference type="Gene3D" id="1.10.10.60">
    <property type="entry name" value="Homeodomain-like"/>
    <property type="match status" value="1"/>
</dbReference>
<proteinExistence type="predicted"/>
<evidence type="ECO:0000256" key="1">
    <source>
        <dbReference type="ARBA" id="ARBA00023015"/>
    </source>
</evidence>
<reference evidence="6" key="1">
    <citation type="submission" date="2009-05" db="EMBL/GenBank/DDBJ databases">
        <authorList>
            <person name="Harkins D.M."/>
            <person name="DeShazer D."/>
            <person name="Woods D.E."/>
            <person name="Brinkac L.M."/>
            <person name="Brown K.A."/>
            <person name="Hung G.C."/>
            <person name="Tuanyok A."/>
            <person name="Zhang B."/>
            <person name="Nierman W.C."/>
        </authorList>
    </citation>
    <scope>NUCLEOTIDE SEQUENCE [LARGE SCALE GENOMIC DNA]</scope>
    <source>
        <strain evidence="6">1710a</strain>
    </source>
</reference>
<evidence type="ECO:0000256" key="2">
    <source>
        <dbReference type="ARBA" id="ARBA00023125"/>
    </source>
</evidence>
<dbReference type="PROSITE" id="PS01124">
    <property type="entry name" value="HTH_ARAC_FAMILY_2"/>
    <property type="match status" value="1"/>
</dbReference>
<dbReference type="RefSeq" id="WP_004525799.1">
    <property type="nucleotide sequence ID" value="NZ_CM000832.1"/>
</dbReference>
<dbReference type="Pfam" id="PF12833">
    <property type="entry name" value="HTH_18"/>
    <property type="match status" value="1"/>
</dbReference>
<sequence length="409" mass="42983">MASPGDESRGASVPTAGCLRYLSKSGTICVDPKRHFLVMKKPLRGTGRPGVAILLPPRLLGGYVFLTQELLLLAGTMKARSLDVVNSRLFDIAILSHDGRPVPTIGGLDVPATAALSDADAHEVVIVPAQFMPDAQIGALERVFIDWLERRYAAGALVVGLNAAPLLAKAGLLDGRGATGLPSERTLFARHFPAVRYTPSKPLVVDGRLITVSGINPAVDACAYVIDYCFGAGVSQRLLRVALTQSLPSYEHMAVWAAQYKRHGDAPVLAVQDSVERALAHPPTLAELAARAAMSERTLSRRFAAATGLTLRRYVAALRVELAAFLLRTSRMTLEHIADECGFASASALSHAFLAGQGCSPIQYRNRHRPDARPDARREPAGGGGTGGTGGTAAGSGEGAASSGGRAGK</sequence>
<evidence type="ECO:0000256" key="4">
    <source>
        <dbReference type="SAM" id="MobiDB-lite"/>
    </source>
</evidence>
<dbReference type="GO" id="GO:0003700">
    <property type="term" value="F:DNA-binding transcription factor activity"/>
    <property type="evidence" value="ECO:0007669"/>
    <property type="project" value="InterPro"/>
</dbReference>
<gene>
    <name evidence="6" type="ORF">BURPS1710A_0327</name>
</gene>
<feature type="region of interest" description="Disordered" evidence="4">
    <location>
        <begin position="363"/>
        <end position="409"/>
    </location>
</feature>
<dbReference type="GO" id="GO:0043565">
    <property type="term" value="F:sequence-specific DNA binding"/>
    <property type="evidence" value="ECO:0007669"/>
    <property type="project" value="InterPro"/>
</dbReference>
<dbReference type="InterPro" id="IPR018060">
    <property type="entry name" value="HTH_AraC"/>
</dbReference>
<evidence type="ECO:0000259" key="5">
    <source>
        <dbReference type="PROSITE" id="PS01124"/>
    </source>
</evidence>
<dbReference type="AlphaFoldDB" id="A0A0E1WEM6"/>
<dbReference type="Proteomes" id="UP000001812">
    <property type="component" value="Chromosome I"/>
</dbReference>
<dbReference type="PANTHER" id="PTHR46796">
    <property type="entry name" value="HTH-TYPE TRANSCRIPTIONAL ACTIVATOR RHAS-RELATED"/>
    <property type="match status" value="1"/>
</dbReference>
<evidence type="ECO:0000313" key="6">
    <source>
        <dbReference type="EMBL" id="EET08027.1"/>
    </source>
</evidence>
<feature type="compositionally biased region" description="Basic and acidic residues" evidence="4">
    <location>
        <begin position="369"/>
        <end position="380"/>
    </location>
</feature>
<keyword evidence="2" id="KW-0238">DNA-binding</keyword>
<dbReference type="SUPFAM" id="SSF46689">
    <property type="entry name" value="Homeodomain-like"/>
    <property type="match status" value="2"/>
</dbReference>
<keyword evidence="3" id="KW-0804">Transcription</keyword>
<organism evidence="6">
    <name type="scientific">Burkholderia pseudomallei 1710a</name>
    <dbReference type="NCBI Taxonomy" id="320371"/>
    <lineage>
        <taxon>Bacteria</taxon>
        <taxon>Pseudomonadati</taxon>
        <taxon>Pseudomonadota</taxon>
        <taxon>Betaproteobacteria</taxon>
        <taxon>Burkholderiales</taxon>
        <taxon>Burkholderiaceae</taxon>
        <taxon>Burkholderia</taxon>
        <taxon>pseudomallei group</taxon>
    </lineage>
</organism>
<dbReference type="EMBL" id="CM000832">
    <property type="protein sequence ID" value="EET08027.1"/>
    <property type="molecule type" value="Genomic_DNA"/>
</dbReference>
<dbReference type="SUPFAM" id="SSF52317">
    <property type="entry name" value="Class I glutamine amidotransferase-like"/>
    <property type="match status" value="1"/>
</dbReference>
<keyword evidence="1" id="KW-0805">Transcription regulation</keyword>
<name>A0A0E1WEM6_BURPE</name>
<dbReference type="InterPro" id="IPR050204">
    <property type="entry name" value="AraC_XylS_family_regulators"/>
</dbReference>
<dbReference type="InterPro" id="IPR029062">
    <property type="entry name" value="Class_I_gatase-like"/>
</dbReference>
<dbReference type="Gene3D" id="3.40.50.880">
    <property type="match status" value="1"/>
</dbReference>
<protein>
    <submittedName>
        <fullName evidence="6">Transcriptional regulator, AraC family</fullName>
    </submittedName>
</protein>